<dbReference type="AlphaFoldDB" id="A0A4R1HW18"/>
<sequence length="432" mass="45079">MSPVARFRPFGRRQDGPDVHEPDPWLDDVPSPVRAGHDRLTDGWDADVAPSSAPATRAATPAMWAPRPSEPVEPIESVRGPVTDPFGFPPVPPVSPVLGARDDAPVRGEAAPPAWAAWVPERRSPDVRSPWAVDVEAEPQDVEVVDEWSAASQPGPPASRIAPPDRNGRRNPVAAREAMAPHDAATRDAATPPDADGSWAGAARSGGVAPPSAGGRPDTVQADPPDAAAVPNTPAPPDAHSEPLPDPVEAAALAGAFAADYLSWDEDDPARRGRALADHLSGPDAGHALLGWSGAGRQRAEIVLPGAVRPDGGGRLVVDVRVRVVPYRRVSRSEATPEPDPDDALGTPAAAPPVTARGWRGLAARWVRLGVGVVRDGDRLVVDAGEETLDDRNAVHAPPEQAPRPVRSGRSGPSAEDPTLDGDDDASPDGPR</sequence>
<feature type="region of interest" description="Disordered" evidence="1">
    <location>
        <begin position="1"/>
        <end position="88"/>
    </location>
</feature>
<evidence type="ECO:0000256" key="1">
    <source>
        <dbReference type="SAM" id="MobiDB-lite"/>
    </source>
</evidence>
<protein>
    <recommendedName>
        <fullName evidence="4">Conjugative transposon protein TcpC</fullName>
    </recommendedName>
</protein>
<keyword evidence="3" id="KW-1185">Reference proteome</keyword>
<evidence type="ECO:0000313" key="3">
    <source>
        <dbReference type="Proteomes" id="UP000295560"/>
    </source>
</evidence>
<dbReference type="Proteomes" id="UP000295560">
    <property type="component" value="Unassembled WGS sequence"/>
</dbReference>
<feature type="region of interest" description="Disordered" evidence="1">
    <location>
        <begin position="385"/>
        <end position="432"/>
    </location>
</feature>
<gene>
    <name evidence="2" type="ORF">EV378_2783</name>
</gene>
<accession>A0A4R1HW18</accession>
<feature type="compositionally biased region" description="Acidic residues" evidence="1">
    <location>
        <begin position="418"/>
        <end position="432"/>
    </location>
</feature>
<comment type="caution">
    <text evidence="2">The sequence shown here is derived from an EMBL/GenBank/DDBJ whole genome shotgun (WGS) entry which is preliminary data.</text>
</comment>
<feature type="compositionally biased region" description="Low complexity" evidence="1">
    <location>
        <begin position="217"/>
        <end position="232"/>
    </location>
</feature>
<feature type="compositionally biased region" description="Low complexity" evidence="1">
    <location>
        <begin position="181"/>
        <end position="196"/>
    </location>
</feature>
<evidence type="ECO:0000313" key="2">
    <source>
        <dbReference type="EMBL" id="TCK26937.1"/>
    </source>
</evidence>
<feature type="compositionally biased region" description="Low complexity" evidence="1">
    <location>
        <begin position="49"/>
        <end position="67"/>
    </location>
</feature>
<name>A0A4R1HW18_PSEEN</name>
<feature type="region of interest" description="Disordered" evidence="1">
    <location>
        <begin position="330"/>
        <end position="354"/>
    </location>
</feature>
<dbReference type="EMBL" id="SMFZ01000001">
    <property type="protein sequence ID" value="TCK26937.1"/>
    <property type="molecule type" value="Genomic_DNA"/>
</dbReference>
<feature type="region of interest" description="Disordered" evidence="1">
    <location>
        <begin position="138"/>
        <end position="251"/>
    </location>
</feature>
<proteinExistence type="predicted"/>
<evidence type="ECO:0008006" key="4">
    <source>
        <dbReference type="Google" id="ProtNLM"/>
    </source>
</evidence>
<reference evidence="2 3" key="1">
    <citation type="submission" date="2019-03" db="EMBL/GenBank/DDBJ databases">
        <title>Sequencing the genomes of 1000 actinobacteria strains.</title>
        <authorList>
            <person name="Klenk H.-P."/>
        </authorList>
    </citation>
    <scope>NUCLEOTIDE SEQUENCE [LARGE SCALE GENOMIC DNA]</scope>
    <source>
        <strain evidence="2 3">DSM 44969</strain>
    </source>
</reference>
<feature type="compositionally biased region" description="Basic and acidic residues" evidence="1">
    <location>
        <begin position="12"/>
        <end position="23"/>
    </location>
</feature>
<organism evidence="2 3">
    <name type="scientific">Pseudonocardia endophytica</name>
    <dbReference type="NCBI Taxonomy" id="401976"/>
    <lineage>
        <taxon>Bacteria</taxon>
        <taxon>Bacillati</taxon>
        <taxon>Actinomycetota</taxon>
        <taxon>Actinomycetes</taxon>
        <taxon>Pseudonocardiales</taxon>
        <taxon>Pseudonocardiaceae</taxon>
        <taxon>Pseudonocardia</taxon>
    </lineage>
</organism>